<dbReference type="KEGG" id="gry:D7I44_07885"/>
<evidence type="ECO:0000259" key="8">
    <source>
        <dbReference type="Pfam" id="PF07992"/>
    </source>
</evidence>
<dbReference type="GO" id="GO:0016491">
    <property type="term" value="F:oxidoreductase activity"/>
    <property type="evidence" value="ECO:0007669"/>
    <property type="project" value="UniProtKB-KW"/>
</dbReference>
<evidence type="ECO:0000256" key="5">
    <source>
        <dbReference type="ARBA" id="ARBA00023002"/>
    </source>
</evidence>
<dbReference type="OrthoDB" id="9802028at2"/>
<dbReference type="SUPFAM" id="SSF55424">
    <property type="entry name" value="FAD/NAD-linked reductases, dimerisation (C-terminal) domain"/>
    <property type="match status" value="1"/>
</dbReference>
<feature type="domain" description="Pyridine nucleotide-disulphide oxidoreductase dimerisation" evidence="7">
    <location>
        <begin position="335"/>
        <end position="438"/>
    </location>
</feature>
<evidence type="ECO:0000256" key="6">
    <source>
        <dbReference type="ARBA" id="ARBA00023284"/>
    </source>
</evidence>
<dbReference type="InterPro" id="IPR023753">
    <property type="entry name" value="FAD/NAD-binding_dom"/>
</dbReference>
<dbReference type="InterPro" id="IPR004099">
    <property type="entry name" value="Pyr_nucl-diS_OxRdtase_dimer"/>
</dbReference>
<dbReference type="PRINTS" id="PR00368">
    <property type="entry name" value="FADPNR"/>
</dbReference>
<keyword evidence="10" id="KW-1185">Reference proteome</keyword>
<evidence type="ECO:0000256" key="3">
    <source>
        <dbReference type="ARBA" id="ARBA00022630"/>
    </source>
</evidence>
<dbReference type="EMBL" id="CP032624">
    <property type="protein sequence ID" value="AYG03464.1"/>
    <property type="molecule type" value="Genomic_DNA"/>
</dbReference>
<keyword evidence="5" id="KW-0560">Oxidoreductase</keyword>
<evidence type="ECO:0000256" key="4">
    <source>
        <dbReference type="ARBA" id="ARBA00022827"/>
    </source>
</evidence>
<dbReference type="RefSeq" id="WP_120788996.1">
    <property type="nucleotide sequence ID" value="NZ_CP032624.1"/>
</dbReference>
<sequence>MTHLIAIGGSDAGISAALRARELDPTVDVTVVVADRYPNYSICGIPYYFSGEVQPWQSLAHRTAADLEATGMNLRLDTWATGIDVAGQRLEVRGPDGIIEQLGYDELVVGTGALPSHAGITGLDQLTADDGVHVIHSMGDTFALDTRLDERDPKTAVIVGAGYVGLEMAEAFTVRGIKVTQLQRGPEVLSTLDPELGAIVHAELDTHDVEVITRTTVTGIEKTSDGLVVRGVREDGRFARLADLVLVVVGVRPNTELLEHAGATLGAGGAVVVDEHMRTGLPHVYSAGDGTVTHHRLLGPTYLPLGTTAHKQGRVAGENALGGNARFAGSVGTQVVKVFDIVAARTGLRDHDAAAAGYQPLTVGATADDHKRYYPGSHPISFQITGDNRDGRLLGAQLVGTLGTEVAKRVDTFATALYAGLTIEQISELDLSYTPPLGSPWDAVQAATQAWSAATRS</sequence>
<gene>
    <name evidence="9" type="ORF">D7I44_07885</name>
</gene>
<comment type="similarity">
    <text evidence="2">Belongs to the class-III pyridine nucleotide-disulfide oxidoreductase family.</text>
</comment>
<dbReference type="Gene3D" id="3.50.50.60">
    <property type="entry name" value="FAD/NAD(P)-binding domain"/>
    <property type="match status" value="2"/>
</dbReference>
<dbReference type="InterPro" id="IPR016156">
    <property type="entry name" value="FAD/NAD-linked_Rdtase_dimer_sf"/>
</dbReference>
<dbReference type="SUPFAM" id="SSF51905">
    <property type="entry name" value="FAD/NAD(P)-binding domain"/>
    <property type="match status" value="2"/>
</dbReference>
<feature type="domain" description="FAD/NAD(P)-binding" evidence="8">
    <location>
        <begin position="4"/>
        <end position="313"/>
    </location>
</feature>
<dbReference type="Pfam" id="PF02852">
    <property type="entry name" value="Pyr_redox_dim"/>
    <property type="match status" value="1"/>
</dbReference>
<evidence type="ECO:0000313" key="10">
    <source>
        <dbReference type="Proteomes" id="UP000275069"/>
    </source>
</evidence>
<dbReference type="PANTHER" id="PTHR43429">
    <property type="entry name" value="PYRIDINE NUCLEOTIDE-DISULFIDE OXIDOREDUCTASE DOMAIN-CONTAINING"/>
    <property type="match status" value="1"/>
</dbReference>
<dbReference type="InterPro" id="IPR036188">
    <property type="entry name" value="FAD/NAD-bd_sf"/>
</dbReference>
<comment type="cofactor">
    <cofactor evidence="1">
        <name>FAD</name>
        <dbReference type="ChEBI" id="CHEBI:57692"/>
    </cofactor>
</comment>
<evidence type="ECO:0000259" key="7">
    <source>
        <dbReference type="Pfam" id="PF02852"/>
    </source>
</evidence>
<reference evidence="9 10" key="1">
    <citation type="submission" date="2018-09" db="EMBL/GenBank/DDBJ databases">
        <title>Genome sequencing of strain 2DFW10M-5.</title>
        <authorList>
            <person name="Heo J."/>
            <person name="Kim S.-J."/>
            <person name="Kwon S.-W."/>
        </authorList>
    </citation>
    <scope>NUCLEOTIDE SEQUENCE [LARGE SCALE GENOMIC DNA]</scope>
    <source>
        <strain evidence="9 10">2DFW10M-5</strain>
    </source>
</reference>
<dbReference type="PRINTS" id="PR00411">
    <property type="entry name" value="PNDRDTASEI"/>
</dbReference>
<dbReference type="Pfam" id="PF07992">
    <property type="entry name" value="Pyr_redox_2"/>
    <property type="match status" value="1"/>
</dbReference>
<protein>
    <submittedName>
        <fullName evidence="9">CoA-disulfide reductase</fullName>
    </submittedName>
</protein>
<accession>A0A387BN61</accession>
<proteinExistence type="inferred from homology"/>
<dbReference type="Proteomes" id="UP000275069">
    <property type="component" value="Chromosome"/>
</dbReference>
<dbReference type="InterPro" id="IPR050260">
    <property type="entry name" value="FAD-bd_OxRdtase"/>
</dbReference>
<evidence type="ECO:0000313" key="9">
    <source>
        <dbReference type="EMBL" id="AYG03464.1"/>
    </source>
</evidence>
<keyword evidence="4" id="KW-0274">FAD</keyword>
<evidence type="ECO:0000256" key="2">
    <source>
        <dbReference type="ARBA" id="ARBA00009130"/>
    </source>
</evidence>
<dbReference type="PANTHER" id="PTHR43429:SF1">
    <property type="entry name" value="NAD(P)H SULFUR OXIDOREDUCTASE (COA-DEPENDENT)"/>
    <property type="match status" value="1"/>
</dbReference>
<keyword evidence="6" id="KW-0676">Redox-active center</keyword>
<name>A0A387BN61_9MICO</name>
<evidence type="ECO:0000256" key="1">
    <source>
        <dbReference type="ARBA" id="ARBA00001974"/>
    </source>
</evidence>
<dbReference type="AlphaFoldDB" id="A0A387BN61"/>
<keyword evidence="3" id="KW-0285">Flavoprotein</keyword>
<organism evidence="9 10">
    <name type="scientific">Gryllotalpicola protaetiae</name>
    <dbReference type="NCBI Taxonomy" id="2419771"/>
    <lineage>
        <taxon>Bacteria</taxon>
        <taxon>Bacillati</taxon>
        <taxon>Actinomycetota</taxon>
        <taxon>Actinomycetes</taxon>
        <taxon>Micrococcales</taxon>
        <taxon>Microbacteriaceae</taxon>
        <taxon>Gryllotalpicola</taxon>
    </lineage>
</organism>